<dbReference type="EMBL" id="CCKQ01000401">
    <property type="protein sequence ID" value="CDW71468.1"/>
    <property type="molecule type" value="Genomic_DNA"/>
</dbReference>
<organism evidence="2 3">
    <name type="scientific">Stylonychia lemnae</name>
    <name type="common">Ciliate</name>
    <dbReference type="NCBI Taxonomy" id="5949"/>
    <lineage>
        <taxon>Eukaryota</taxon>
        <taxon>Sar</taxon>
        <taxon>Alveolata</taxon>
        <taxon>Ciliophora</taxon>
        <taxon>Intramacronucleata</taxon>
        <taxon>Spirotrichea</taxon>
        <taxon>Stichotrichia</taxon>
        <taxon>Sporadotrichida</taxon>
        <taxon>Oxytrichidae</taxon>
        <taxon>Stylonychinae</taxon>
        <taxon>Stylonychia</taxon>
    </lineage>
</organism>
<keyword evidence="3" id="KW-1185">Reference proteome</keyword>
<proteinExistence type="predicted"/>
<feature type="compositionally biased region" description="Polar residues" evidence="1">
    <location>
        <begin position="46"/>
        <end position="62"/>
    </location>
</feature>
<feature type="compositionally biased region" description="Low complexity" evidence="1">
    <location>
        <begin position="270"/>
        <end position="282"/>
    </location>
</feature>
<dbReference type="Proteomes" id="UP000039865">
    <property type="component" value="Unassembled WGS sequence"/>
</dbReference>
<accession>A0A077ZNH9</accession>
<sequence length="464" mass="53539">MERKQNLKSPRTSQPTPREIFSQQKSKGLFINKKDYQTNQSTGLLTTLRHQSPQSVTQSTQKPDSRLHKSYNKSIPSQLNDSGAKKLNQTVNMNVQQMLKIIKNKYQQKQLPTDESIELSPEKTKQDELQESLNDTPRSSIGQVRVHNRTPSYHQSNQEEYDFEDSIFKSKLHSIKTIRQDHKSIKIIGGRTMIHLAQNDKQNGSQLMDSLDLDHLKYEGKGFQETESSIGSECNLSIINSSVNQESHPQIAYWSNYNKTPTTSGIKDYSNNSRNNSSQKKNNFSDRMQIENQKNIAHKVQNKKQKIIKEEFKQTQGSSSQEKFKINTLNLKKFWENQQTNNTNPTGSSYHTQQNTVISQHLNSKSDQRQVLSKINEGVVIHKFKLKNPQKITESQLMKMINQVNPMGLFSLKDIKYKFKNSVKSQVIVRLKGQIDGIQNSMIYNKLMSVCESIEYSQEQKHQI</sequence>
<reference evidence="2 3" key="1">
    <citation type="submission" date="2014-06" db="EMBL/GenBank/DDBJ databases">
        <authorList>
            <person name="Swart Estienne"/>
        </authorList>
    </citation>
    <scope>NUCLEOTIDE SEQUENCE [LARGE SCALE GENOMIC DNA]</scope>
    <source>
        <strain evidence="2 3">130c</strain>
    </source>
</reference>
<feature type="region of interest" description="Disordered" evidence="1">
    <location>
        <begin position="1"/>
        <end position="28"/>
    </location>
</feature>
<dbReference type="AlphaFoldDB" id="A0A077ZNH9"/>
<protein>
    <submittedName>
        <fullName evidence="2">Uncharacterized protein</fullName>
    </submittedName>
</protein>
<feature type="region of interest" description="Disordered" evidence="1">
    <location>
        <begin position="110"/>
        <end position="135"/>
    </location>
</feature>
<feature type="region of interest" description="Disordered" evidence="1">
    <location>
        <begin position="265"/>
        <end position="285"/>
    </location>
</feature>
<feature type="compositionally biased region" description="Polar residues" evidence="1">
    <location>
        <begin position="72"/>
        <end position="84"/>
    </location>
</feature>
<gene>
    <name evidence="2" type="primary">Contig7732.g8240</name>
    <name evidence="2" type="ORF">STYLEM_413</name>
</gene>
<evidence type="ECO:0000313" key="2">
    <source>
        <dbReference type="EMBL" id="CDW71468.1"/>
    </source>
</evidence>
<dbReference type="InParanoid" id="A0A077ZNH9"/>
<name>A0A077ZNH9_STYLE</name>
<evidence type="ECO:0000256" key="1">
    <source>
        <dbReference type="SAM" id="MobiDB-lite"/>
    </source>
</evidence>
<evidence type="ECO:0000313" key="3">
    <source>
        <dbReference type="Proteomes" id="UP000039865"/>
    </source>
</evidence>
<feature type="compositionally biased region" description="Polar residues" evidence="1">
    <location>
        <begin position="7"/>
        <end position="26"/>
    </location>
</feature>
<feature type="region of interest" description="Disordered" evidence="1">
    <location>
        <begin position="46"/>
        <end position="84"/>
    </location>
</feature>